<dbReference type="InterPro" id="IPR018188">
    <property type="entry name" value="RNase_T2_His_AS_1"/>
</dbReference>
<evidence type="ECO:0000256" key="3">
    <source>
        <dbReference type="SAM" id="SignalP"/>
    </source>
</evidence>
<feature type="signal peptide" evidence="3">
    <location>
        <begin position="1"/>
        <end position="20"/>
    </location>
</feature>
<name>A0ABY1NFB3_9HYPH</name>
<dbReference type="InterPro" id="IPR036430">
    <property type="entry name" value="RNase_T2-like_sf"/>
</dbReference>
<protein>
    <submittedName>
        <fullName evidence="4">Ribonuclease T2</fullName>
    </submittedName>
</protein>
<dbReference type="Gene3D" id="3.90.730.10">
    <property type="entry name" value="Ribonuclease T2-like"/>
    <property type="match status" value="1"/>
</dbReference>
<evidence type="ECO:0000256" key="1">
    <source>
        <dbReference type="ARBA" id="ARBA00007469"/>
    </source>
</evidence>
<evidence type="ECO:0000313" key="4">
    <source>
        <dbReference type="EMBL" id="SMP08211.1"/>
    </source>
</evidence>
<organism evidence="4 5">
    <name type="scientific">Roseibium denhamense</name>
    <dbReference type="NCBI Taxonomy" id="76305"/>
    <lineage>
        <taxon>Bacteria</taxon>
        <taxon>Pseudomonadati</taxon>
        <taxon>Pseudomonadota</taxon>
        <taxon>Alphaproteobacteria</taxon>
        <taxon>Hyphomicrobiales</taxon>
        <taxon>Stappiaceae</taxon>
        <taxon>Roseibium</taxon>
    </lineage>
</organism>
<dbReference type="Pfam" id="PF00445">
    <property type="entry name" value="Ribonuclease_T2"/>
    <property type="match status" value="1"/>
</dbReference>
<dbReference type="Proteomes" id="UP001157914">
    <property type="component" value="Unassembled WGS sequence"/>
</dbReference>
<dbReference type="InterPro" id="IPR001568">
    <property type="entry name" value="RNase_T2-like"/>
</dbReference>
<evidence type="ECO:0000256" key="2">
    <source>
        <dbReference type="RuleBase" id="RU004328"/>
    </source>
</evidence>
<feature type="chain" id="PRO_5046720798" evidence="3">
    <location>
        <begin position="21"/>
        <end position="338"/>
    </location>
</feature>
<sequence length="338" mass="36676">MRTLLVFASVILFQPGPASAFERLEGYFIAEKACEAFQSKNKQTNPGNIATSIRVAYDMIGINKAGGDYFQIRIEDAPVTTARWVSSDCGIHVVSAGTATAEPLGNDQISDLPGREESTDNLLTLSWQPAFCEIRPGKTECQDLNAGNLPHTTRQLSIHGLWPQPKGNNYCGVSRQVRNLDKPNSWHLLPAPDLDTDTTDALAAAMPGFASHLHHHEWIKHGTCYFGEGKADEYYDDTLYLTELVNDSAVADLFVNNVGSEITGDAIRTAFDQSFGEGTGDRVLVKCTNDDGRTLVNEIWISLKGQITPESDLGDLMLAANATQMGCNGGLVDPAGLQ</sequence>
<keyword evidence="5" id="KW-1185">Reference proteome</keyword>
<dbReference type="PANTHER" id="PTHR11240:SF22">
    <property type="entry name" value="RIBONUCLEASE T2"/>
    <property type="match status" value="1"/>
</dbReference>
<keyword evidence="3" id="KW-0732">Signal</keyword>
<gene>
    <name evidence="4" type="ORF">SAMN06265374_0944</name>
</gene>
<comment type="caution">
    <text evidence="4">The sequence shown here is derived from an EMBL/GenBank/DDBJ whole genome shotgun (WGS) entry which is preliminary data.</text>
</comment>
<dbReference type="RefSeq" id="WP_155191512.1">
    <property type="nucleotide sequence ID" value="NZ_BAAAEA010000001.1"/>
</dbReference>
<proteinExistence type="inferred from homology"/>
<comment type="similarity">
    <text evidence="1 2">Belongs to the RNase T2 family.</text>
</comment>
<accession>A0ABY1NFB3</accession>
<dbReference type="SUPFAM" id="SSF55895">
    <property type="entry name" value="Ribonuclease Rh-like"/>
    <property type="match status" value="1"/>
</dbReference>
<dbReference type="PROSITE" id="PS00530">
    <property type="entry name" value="RNASE_T2_1"/>
    <property type="match status" value="1"/>
</dbReference>
<reference evidence="4 5" key="1">
    <citation type="submission" date="2017-05" db="EMBL/GenBank/DDBJ databases">
        <authorList>
            <person name="Varghese N."/>
            <person name="Submissions S."/>
        </authorList>
    </citation>
    <scope>NUCLEOTIDE SEQUENCE [LARGE SCALE GENOMIC DNA]</scope>
    <source>
        <strain evidence="4 5">DSM 15949</strain>
    </source>
</reference>
<evidence type="ECO:0000313" key="5">
    <source>
        <dbReference type="Proteomes" id="UP001157914"/>
    </source>
</evidence>
<dbReference type="PANTHER" id="PTHR11240">
    <property type="entry name" value="RIBONUCLEASE T2"/>
    <property type="match status" value="1"/>
</dbReference>
<dbReference type="EMBL" id="FXTT01000001">
    <property type="protein sequence ID" value="SMP08211.1"/>
    <property type="molecule type" value="Genomic_DNA"/>
</dbReference>